<feature type="signal peptide" evidence="1">
    <location>
        <begin position="1"/>
        <end position="24"/>
    </location>
</feature>
<gene>
    <name evidence="2" type="ORF">ICC18_02640</name>
</gene>
<dbReference type="RefSeq" id="WP_188172811.1">
    <property type="nucleotide sequence ID" value="NZ_JACVVD010000001.1"/>
</dbReference>
<dbReference type="EMBL" id="JACVVD010000001">
    <property type="protein sequence ID" value="MBD0379020.1"/>
    <property type="molecule type" value="Genomic_DNA"/>
</dbReference>
<dbReference type="InterPro" id="IPR006059">
    <property type="entry name" value="SBP"/>
</dbReference>
<dbReference type="InterPro" id="IPR050490">
    <property type="entry name" value="Bact_solute-bd_prot1"/>
</dbReference>
<organism evidence="2 3">
    <name type="scientific">Paenibacillus sedimenti</name>
    <dbReference type="NCBI Taxonomy" id="2770274"/>
    <lineage>
        <taxon>Bacteria</taxon>
        <taxon>Bacillati</taxon>
        <taxon>Bacillota</taxon>
        <taxon>Bacilli</taxon>
        <taxon>Bacillales</taxon>
        <taxon>Paenibacillaceae</taxon>
        <taxon>Paenibacillus</taxon>
    </lineage>
</organism>
<dbReference type="PANTHER" id="PTHR43649:SF11">
    <property type="entry name" value="ABC TRANSPORTER SUBSTRATE-BINDING PROTEIN YESO-RELATED"/>
    <property type="match status" value="1"/>
</dbReference>
<dbReference type="PROSITE" id="PS51257">
    <property type="entry name" value="PROKAR_LIPOPROTEIN"/>
    <property type="match status" value="1"/>
</dbReference>
<feature type="chain" id="PRO_5038083558" evidence="1">
    <location>
        <begin position="25"/>
        <end position="443"/>
    </location>
</feature>
<dbReference type="Gene3D" id="3.40.190.10">
    <property type="entry name" value="Periplasmic binding protein-like II"/>
    <property type="match status" value="2"/>
</dbReference>
<keyword evidence="1" id="KW-0732">Signal</keyword>
<sequence>MKRKPLPFLLSTALLLTLTGCSSAWNLTSGGTATPKTTAETKQGDVERDVKLRIAWWGGQARHDYTLKLIELYQQKNPHVKIDTEYAGFDDYWKKLAPQAAANQLPDIIQMDISYLGQYGSKEQLEDLTPLTNSGALNISSASSDTINTGRVDGKLYGIPLGINALGTIYDDEPLKQAGIPLIDHNWTWSVLEQINDKMKKQGKLLDHLRFDQFFPYYLRTQGQHYFNADGTSLGYSDNKYFIEYYKMYKRWYDAGYMRTWDKEALSKLTPEENPIALGDGFMTMAWSNQFVTLQQASKKPLQIMGPPGPNQKQGLYLKPTMLFSISKSSKQKEEAAKFISWFINDLDANMLIKGDRGIPISSKVKEGLKPSLRPEEQQVYEYVAWAEQNSSVMEPPDPTGAAEVSKLLKDMQEQILYNKISVEEAAAKFKNDANAILAKNKK</sequence>
<dbReference type="Proteomes" id="UP000650466">
    <property type="component" value="Unassembled WGS sequence"/>
</dbReference>
<protein>
    <submittedName>
        <fullName evidence="2">Carbohydrate ABC transporter substrate-binding protein</fullName>
    </submittedName>
</protein>
<keyword evidence="3" id="KW-1185">Reference proteome</keyword>
<name>A0A926KJZ5_9BACL</name>
<reference evidence="2" key="1">
    <citation type="submission" date="2020-09" db="EMBL/GenBank/DDBJ databases">
        <title>Draft Genome Sequence of Paenibacillus sp. WST5.</title>
        <authorList>
            <person name="Bao Z."/>
        </authorList>
    </citation>
    <scope>NUCLEOTIDE SEQUENCE</scope>
    <source>
        <strain evidence="2">WST5</strain>
    </source>
</reference>
<comment type="caution">
    <text evidence="2">The sequence shown here is derived from an EMBL/GenBank/DDBJ whole genome shotgun (WGS) entry which is preliminary data.</text>
</comment>
<dbReference type="PANTHER" id="PTHR43649">
    <property type="entry name" value="ARABINOSE-BINDING PROTEIN-RELATED"/>
    <property type="match status" value="1"/>
</dbReference>
<evidence type="ECO:0000256" key="1">
    <source>
        <dbReference type="SAM" id="SignalP"/>
    </source>
</evidence>
<dbReference type="SUPFAM" id="SSF53850">
    <property type="entry name" value="Periplasmic binding protein-like II"/>
    <property type="match status" value="1"/>
</dbReference>
<evidence type="ECO:0000313" key="3">
    <source>
        <dbReference type="Proteomes" id="UP000650466"/>
    </source>
</evidence>
<proteinExistence type="predicted"/>
<dbReference type="AlphaFoldDB" id="A0A926KJZ5"/>
<dbReference type="Pfam" id="PF13416">
    <property type="entry name" value="SBP_bac_8"/>
    <property type="match status" value="1"/>
</dbReference>
<evidence type="ECO:0000313" key="2">
    <source>
        <dbReference type="EMBL" id="MBD0379020.1"/>
    </source>
</evidence>
<accession>A0A926KJZ5</accession>